<evidence type="ECO:0000313" key="1">
    <source>
        <dbReference type="EMBL" id="QWQ37703.1"/>
    </source>
</evidence>
<dbReference type="KEGG" id="asun:KG104_08370"/>
<evidence type="ECO:0000313" key="2">
    <source>
        <dbReference type="Proteomes" id="UP000680588"/>
    </source>
</evidence>
<accession>A0A975XMH0</accession>
<dbReference type="EMBL" id="CP076456">
    <property type="protein sequence ID" value="QWQ37703.1"/>
    <property type="molecule type" value="Genomic_DNA"/>
</dbReference>
<dbReference type="AlphaFoldDB" id="A0A975XMH0"/>
<reference evidence="1" key="1">
    <citation type="submission" date="2021-06" db="EMBL/GenBank/DDBJ databases">
        <title>Novel species in genus Arthrobacter.</title>
        <authorList>
            <person name="Zhang G."/>
        </authorList>
    </citation>
    <scope>NUCLEOTIDE SEQUENCE</scope>
    <source>
        <strain evidence="1">Zg-ZUI122</strain>
    </source>
</reference>
<dbReference type="RefSeq" id="WP_207346704.1">
    <property type="nucleotide sequence ID" value="NZ_CP076456.1"/>
</dbReference>
<proteinExistence type="predicted"/>
<gene>
    <name evidence="1" type="ORF">KG104_08370</name>
</gene>
<keyword evidence="2" id="KW-1185">Reference proteome</keyword>
<protein>
    <submittedName>
        <fullName evidence="1">Uncharacterized protein</fullName>
    </submittedName>
</protein>
<organism evidence="1 2">
    <name type="scientific">Arthrobacter sunyaminii</name>
    <dbReference type="NCBI Taxonomy" id="2816859"/>
    <lineage>
        <taxon>Bacteria</taxon>
        <taxon>Bacillati</taxon>
        <taxon>Actinomycetota</taxon>
        <taxon>Actinomycetes</taxon>
        <taxon>Micrococcales</taxon>
        <taxon>Micrococcaceae</taxon>
        <taxon>Arthrobacter</taxon>
    </lineage>
</organism>
<sequence length="75" mass="8307">MGDEGKLEPARGATRIRFFDACQWELFYKDSGFTDAHRLSCSPNADAYFLSIINKYPNAGIVQAVENGRDGSGFI</sequence>
<name>A0A975XMH0_9MICC</name>
<dbReference type="Proteomes" id="UP000680588">
    <property type="component" value="Chromosome"/>
</dbReference>